<reference evidence="3 4" key="1">
    <citation type="submission" date="2017-12" db="EMBL/GenBank/DDBJ databases">
        <title>Phylogenetic diversity of female urinary microbiome.</title>
        <authorList>
            <person name="Thomas-White K."/>
            <person name="Wolfe A.J."/>
        </authorList>
    </citation>
    <scope>NUCLEOTIDE SEQUENCE [LARGE SCALE GENOMIC DNA]</scope>
    <source>
        <strain evidence="3 4">UMB1298</strain>
    </source>
</reference>
<feature type="domain" description="DUF222" evidence="2">
    <location>
        <begin position="79"/>
        <end position="429"/>
    </location>
</feature>
<feature type="compositionally biased region" description="Gly residues" evidence="1">
    <location>
        <begin position="161"/>
        <end position="171"/>
    </location>
</feature>
<comment type="caution">
    <text evidence="3">The sequence shown here is derived from an EMBL/GenBank/DDBJ whole genome shotgun (WGS) entry which is preliminary data.</text>
</comment>
<keyword evidence="3" id="KW-0540">Nuclease</keyword>
<evidence type="ECO:0000256" key="1">
    <source>
        <dbReference type="SAM" id="MobiDB-lite"/>
    </source>
</evidence>
<dbReference type="GO" id="GO:0004519">
    <property type="term" value="F:endonuclease activity"/>
    <property type="evidence" value="ECO:0007669"/>
    <property type="project" value="UniProtKB-KW"/>
</dbReference>
<feature type="region of interest" description="Disordered" evidence="1">
    <location>
        <begin position="123"/>
        <end position="171"/>
    </location>
</feature>
<organism evidence="3 4">
    <name type="scientific">Kytococcus schroeteri</name>
    <dbReference type="NCBI Taxonomy" id="138300"/>
    <lineage>
        <taxon>Bacteria</taxon>
        <taxon>Bacillati</taxon>
        <taxon>Actinomycetota</taxon>
        <taxon>Actinomycetes</taxon>
        <taxon>Micrococcales</taxon>
        <taxon>Kytococcaceae</taxon>
        <taxon>Kytococcus</taxon>
    </lineage>
</organism>
<evidence type="ECO:0000313" key="4">
    <source>
        <dbReference type="Proteomes" id="UP000234206"/>
    </source>
</evidence>
<dbReference type="Proteomes" id="UP000234206">
    <property type="component" value="Unassembled WGS sequence"/>
</dbReference>
<accession>A0A2I1PBX9</accession>
<feature type="compositionally biased region" description="Basic and acidic residues" evidence="1">
    <location>
        <begin position="482"/>
        <end position="499"/>
    </location>
</feature>
<feature type="compositionally biased region" description="Low complexity" evidence="1">
    <location>
        <begin position="527"/>
        <end position="539"/>
    </location>
</feature>
<gene>
    <name evidence="3" type="ORF">CYJ76_04390</name>
</gene>
<keyword evidence="3" id="KW-0255">Endonuclease</keyword>
<evidence type="ECO:0000259" key="2">
    <source>
        <dbReference type="Pfam" id="PF02720"/>
    </source>
</evidence>
<dbReference type="EMBL" id="PKIZ01000006">
    <property type="protein sequence ID" value="PKZ42091.1"/>
    <property type="molecule type" value="Genomic_DNA"/>
</dbReference>
<keyword evidence="3" id="KW-0378">Hydrolase</keyword>
<sequence>MDRGFDQWLAIEGVVPVPRTTNETPVPGGGGGPAAAVVWGEVVEAFAGLDSAVGRVLSALAAAAGQEGLPVGPVELDWLTTEAARVAARGERVRGRSFDVLRAARQAGRVAHDDDAQFVAAKTGRAAGQTRREAELAGALAEPPPVAPGQATGQPGPSIDGAGGGTGGGPAGDRVLRPLARAVDAGLVDADRALVVVRELEALPDHVTPAERLRAEEVLTVRAQKLSVRALRRAARRVLEDLGYTTAVADTHENTRVAAQEDKAWAAASFWIREEGDGTMTGRFTLPVLQGRMLAKVLQAMTSPRRLARHRTTTTATADGQEGLPWGEREVDWAHEQGKAFAELVSHLPTDHLSTPSTAILLVRTDLDTLRGVTDRVGVTDHDEEVSAGQVRRLAATAGIVPVVMGSDSAVLDLGRQTRVFTDSQRKALAVTYSTCAEEHCDRPFAWCEIHHDTPWTPRRTPRAAAEGPPPGTGAGTAPPRNDPDHPDHPDHRGDRGAKDTGGGTDLANAIPLCGRHHRRLDDPRYTHTTTTGPDGATTVHFHTAHP</sequence>
<dbReference type="InterPro" id="IPR003870">
    <property type="entry name" value="DUF222"/>
</dbReference>
<protein>
    <submittedName>
        <fullName evidence="3">HNH endonuclease</fullName>
    </submittedName>
</protein>
<proteinExistence type="predicted"/>
<feature type="region of interest" description="Disordered" evidence="1">
    <location>
        <begin position="453"/>
        <end position="547"/>
    </location>
</feature>
<dbReference type="AlphaFoldDB" id="A0A2I1PBX9"/>
<evidence type="ECO:0000313" key="3">
    <source>
        <dbReference type="EMBL" id="PKZ42091.1"/>
    </source>
</evidence>
<keyword evidence="4" id="KW-1185">Reference proteome</keyword>
<feature type="compositionally biased region" description="Low complexity" evidence="1">
    <location>
        <begin position="455"/>
        <end position="467"/>
    </location>
</feature>
<name>A0A2I1PBX9_9MICO</name>
<dbReference type="Pfam" id="PF02720">
    <property type="entry name" value="DUF222"/>
    <property type="match status" value="1"/>
</dbReference>